<dbReference type="Proteomes" id="UP000830729">
    <property type="component" value="Plasmid unnamed1"/>
</dbReference>
<dbReference type="Pfam" id="PF03401">
    <property type="entry name" value="TctC"/>
    <property type="match status" value="1"/>
</dbReference>
<dbReference type="AlphaFoldDB" id="A0A8U0I0B6"/>
<dbReference type="PANTHER" id="PTHR42928">
    <property type="entry name" value="TRICARBOXYLATE-BINDING PROTEIN"/>
    <property type="match status" value="1"/>
</dbReference>
<organism evidence="1 2">
    <name type="scientific">Halorussus limi</name>
    <dbReference type="NCBI Taxonomy" id="2938695"/>
    <lineage>
        <taxon>Archaea</taxon>
        <taxon>Methanobacteriati</taxon>
        <taxon>Methanobacteriota</taxon>
        <taxon>Stenosarchaea group</taxon>
        <taxon>Halobacteria</taxon>
        <taxon>Halobacteriales</taxon>
        <taxon>Haladaptataceae</taxon>
        <taxon>Halorussus</taxon>
    </lineage>
</organism>
<dbReference type="Gene3D" id="3.40.190.10">
    <property type="entry name" value="Periplasmic binding protein-like II"/>
    <property type="match status" value="1"/>
</dbReference>
<geneLocation type="plasmid" evidence="1 2">
    <name>unnamed1</name>
</geneLocation>
<dbReference type="RefSeq" id="WP_248652651.1">
    <property type="nucleotide sequence ID" value="NZ_CP096660.1"/>
</dbReference>
<dbReference type="GeneID" id="72187329"/>
<accession>A0A8U0I0B6</accession>
<proteinExistence type="predicted"/>
<keyword evidence="1" id="KW-0614">Plasmid</keyword>
<dbReference type="InterPro" id="IPR019546">
    <property type="entry name" value="TAT_signal_bac_arc"/>
</dbReference>
<dbReference type="NCBIfam" id="TIGR01409">
    <property type="entry name" value="TAT_signal_seq"/>
    <property type="match status" value="1"/>
</dbReference>
<dbReference type="PIRSF" id="PIRSF017082">
    <property type="entry name" value="YflP"/>
    <property type="match status" value="1"/>
</dbReference>
<gene>
    <name evidence="1" type="ORF">M0R89_18980</name>
</gene>
<dbReference type="PANTHER" id="PTHR42928:SF5">
    <property type="entry name" value="BLR1237 PROTEIN"/>
    <property type="match status" value="1"/>
</dbReference>
<dbReference type="InterPro" id="IPR005064">
    <property type="entry name" value="BUG"/>
</dbReference>
<keyword evidence="2" id="KW-1185">Reference proteome</keyword>
<dbReference type="CDD" id="cd07012">
    <property type="entry name" value="PBP2_Bug_TTT"/>
    <property type="match status" value="1"/>
</dbReference>
<dbReference type="EMBL" id="CP096660">
    <property type="protein sequence ID" value="UPV76618.1"/>
    <property type="molecule type" value="Genomic_DNA"/>
</dbReference>
<evidence type="ECO:0000313" key="2">
    <source>
        <dbReference type="Proteomes" id="UP000830729"/>
    </source>
</evidence>
<sequence>MVLDDGSMWGSTKTDSTVERRQFIKALGVGATVGATGVTGAAGQQSEFPSGEIRLIVPWAAGGGTDRTARKLASLAENQTDASYFVTNITGGSGSAGFRRAANAKPDGTTVGVLTVEVCTISHLNISNIRPDDFAPVMQYNFDPASLTVHQDAPYDTVEGFVKHVKNQSGQLAFSNSGIGAIWHLSAAMFAQEAGISNKVKHVGYDGGAPAAKAVASGEVDATTTSAAEVAPLVKDGPLKILGVMGENRVNIFPETKTLQEQGFNVKSGAWRGLGVPVKTPENRVNALNEAFKSVYDSKEFKTFMKNNGFGMVYRSSDEYDQFMQSEYKRFGDLIKTLGIGQ</sequence>
<dbReference type="Gene3D" id="3.40.190.150">
    <property type="entry name" value="Bordetella uptake gene, domain 1"/>
    <property type="match status" value="1"/>
</dbReference>
<dbReference type="SUPFAM" id="SSF53850">
    <property type="entry name" value="Periplasmic binding protein-like II"/>
    <property type="match status" value="1"/>
</dbReference>
<reference evidence="1 2" key="1">
    <citation type="submission" date="2022-04" db="EMBL/GenBank/DDBJ databases">
        <title>Diverse halophilic archaea isolated from saline environments.</title>
        <authorList>
            <person name="Cui H.-L."/>
        </authorList>
    </citation>
    <scope>NUCLEOTIDE SEQUENCE [LARGE SCALE GENOMIC DNA]</scope>
    <source>
        <strain evidence="1 2">XZYJT49</strain>
        <plasmid evidence="1 2">unnamed1</plasmid>
    </source>
</reference>
<name>A0A8U0I0B6_9EURY</name>
<dbReference type="KEGG" id="halx:M0R89_18980"/>
<protein>
    <submittedName>
        <fullName evidence="1">Tripartite tricarboxylate transporter substrate binding protein</fullName>
    </submittedName>
</protein>
<evidence type="ECO:0000313" key="1">
    <source>
        <dbReference type="EMBL" id="UPV76618.1"/>
    </source>
</evidence>
<dbReference type="InterPro" id="IPR042100">
    <property type="entry name" value="Bug_dom1"/>
</dbReference>